<evidence type="ECO:0000256" key="13">
    <source>
        <dbReference type="SAM" id="MobiDB-lite"/>
    </source>
</evidence>
<dbReference type="Pfam" id="PF12745">
    <property type="entry name" value="HGTP_anticodon2"/>
    <property type="match status" value="1"/>
</dbReference>
<dbReference type="VEuPathDB" id="FungiDB:PV07_07214"/>
<feature type="binding site" evidence="11">
    <location>
        <begin position="581"/>
        <end position="589"/>
    </location>
    <ligand>
        <name>ATP</name>
        <dbReference type="ChEBI" id="CHEBI:30616"/>
    </ligand>
</feature>
<evidence type="ECO:0000256" key="8">
    <source>
        <dbReference type="ARBA" id="ARBA00047899"/>
    </source>
</evidence>
<dbReference type="GO" id="GO:0004694">
    <property type="term" value="F:eukaryotic translation initiation factor 2alpha kinase activity"/>
    <property type="evidence" value="ECO:0007669"/>
    <property type="project" value="InterPro"/>
</dbReference>
<feature type="region of interest" description="Disordered" evidence="13">
    <location>
        <begin position="1"/>
        <end position="40"/>
    </location>
</feature>
<keyword evidence="3" id="KW-0808">Transferase</keyword>
<dbReference type="CDD" id="cd14046">
    <property type="entry name" value="STKc_EIF2AK4_GCN2_rpt2"/>
    <property type="match status" value="1"/>
</dbReference>
<dbReference type="GO" id="GO:0005634">
    <property type="term" value="C:nucleus"/>
    <property type="evidence" value="ECO:0007669"/>
    <property type="project" value="TreeGrafter"/>
</dbReference>
<dbReference type="InterPro" id="IPR036621">
    <property type="entry name" value="Anticodon-bd_dom_sf"/>
</dbReference>
<dbReference type="GO" id="GO:0005737">
    <property type="term" value="C:cytoplasm"/>
    <property type="evidence" value="ECO:0007669"/>
    <property type="project" value="TreeGrafter"/>
</dbReference>
<proteinExistence type="inferred from homology"/>
<dbReference type="PROSITE" id="PS00108">
    <property type="entry name" value="PROTEIN_KINASE_ST"/>
    <property type="match status" value="1"/>
</dbReference>
<dbReference type="GO" id="GO:0005524">
    <property type="term" value="F:ATP binding"/>
    <property type="evidence" value="ECO:0007669"/>
    <property type="project" value="UniProtKB-UniRule"/>
</dbReference>
<dbReference type="Gene3D" id="3.10.110.10">
    <property type="entry name" value="Ubiquitin Conjugating Enzyme"/>
    <property type="match status" value="1"/>
</dbReference>
<dbReference type="SUPFAM" id="SSF56112">
    <property type="entry name" value="Protein kinase-like (PK-like)"/>
    <property type="match status" value="2"/>
</dbReference>
<dbReference type="Gene3D" id="3.30.930.10">
    <property type="entry name" value="Bira Bifunctional Protein, Domain 2"/>
    <property type="match status" value="1"/>
</dbReference>
<feature type="active site" description="Proton acceptor" evidence="10">
    <location>
        <position position="831"/>
    </location>
</feature>
<keyword evidence="5" id="KW-0418">Kinase</keyword>
<dbReference type="Gene3D" id="3.30.200.20">
    <property type="entry name" value="Phosphorylase Kinase, domain 1"/>
    <property type="match status" value="1"/>
</dbReference>
<keyword evidence="17" id="KW-1185">Reference proteome</keyword>
<dbReference type="CDD" id="cd23823">
    <property type="entry name" value="RWD_GCN2"/>
    <property type="match status" value="1"/>
</dbReference>
<protein>
    <recommendedName>
        <fullName evidence="1">non-specific serine/threonine protein kinase</fullName>
        <ecNumber evidence="1">2.7.11.1</ecNumber>
    </recommendedName>
</protein>
<feature type="compositionally biased region" description="Pro residues" evidence="13">
    <location>
        <begin position="16"/>
        <end position="25"/>
    </location>
</feature>
<evidence type="ECO:0000256" key="2">
    <source>
        <dbReference type="ARBA" id="ARBA00022527"/>
    </source>
</evidence>
<feature type="binding site" evidence="11 12">
    <location>
        <position position="604"/>
    </location>
    <ligand>
        <name>ATP</name>
        <dbReference type="ChEBI" id="CHEBI:30616"/>
    </ligand>
</feature>
<reference evidence="16 17" key="1">
    <citation type="submission" date="2015-01" db="EMBL/GenBank/DDBJ databases">
        <title>The Genome Sequence of Cladophialophora immunda CBS83496.</title>
        <authorList>
            <consortium name="The Broad Institute Genomics Platform"/>
            <person name="Cuomo C."/>
            <person name="de Hoog S."/>
            <person name="Gorbushina A."/>
            <person name="Stielow B."/>
            <person name="Teixiera M."/>
            <person name="Abouelleil A."/>
            <person name="Chapman S.B."/>
            <person name="Priest M."/>
            <person name="Young S.K."/>
            <person name="Wortman J."/>
            <person name="Nusbaum C."/>
            <person name="Birren B."/>
        </authorList>
    </citation>
    <scope>NUCLEOTIDE SEQUENCE [LARGE SCALE GENOMIC DNA]</scope>
    <source>
        <strain evidence="16 17">CBS 83496</strain>
    </source>
</reference>
<dbReference type="HOGENOM" id="CLU_001222_2_0_1"/>
<dbReference type="InterPro" id="IPR008271">
    <property type="entry name" value="Ser/Thr_kinase_AS"/>
</dbReference>
<evidence type="ECO:0000256" key="12">
    <source>
        <dbReference type="PROSITE-ProRule" id="PRU10141"/>
    </source>
</evidence>
<feature type="domain" description="Protein kinase" evidence="14">
    <location>
        <begin position="575"/>
        <end position="975"/>
    </location>
</feature>
<dbReference type="Pfam" id="PF05773">
    <property type="entry name" value="RWD"/>
    <property type="match status" value="1"/>
</dbReference>
<dbReference type="PROSITE" id="PS50908">
    <property type="entry name" value="RWD"/>
    <property type="match status" value="1"/>
</dbReference>
<organism evidence="16 17">
    <name type="scientific">Cladophialophora immunda</name>
    <dbReference type="NCBI Taxonomy" id="569365"/>
    <lineage>
        <taxon>Eukaryota</taxon>
        <taxon>Fungi</taxon>
        <taxon>Dikarya</taxon>
        <taxon>Ascomycota</taxon>
        <taxon>Pezizomycotina</taxon>
        <taxon>Eurotiomycetes</taxon>
        <taxon>Chaetothyriomycetidae</taxon>
        <taxon>Chaetothyriales</taxon>
        <taxon>Herpotrichiellaceae</taxon>
        <taxon>Cladophialophora</taxon>
    </lineage>
</organism>
<feature type="domain" description="Protein kinase" evidence="14">
    <location>
        <begin position="220"/>
        <end position="538"/>
    </location>
</feature>
<keyword evidence="6 11" id="KW-0067">ATP-binding</keyword>
<dbReference type="SUPFAM" id="SSF55681">
    <property type="entry name" value="Class II aaRS and biotin synthetases"/>
    <property type="match status" value="1"/>
</dbReference>
<dbReference type="GeneID" id="27346408"/>
<dbReference type="EMBL" id="KN847043">
    <property type="protein sequence ID" value="KIW27481.1"/>
    <property type="molecule type" value="Genomic_DNA"/>
</dbReference>
<dbReference type="SMART" id="SM00220">
    <property type="entry name" value="S_TKc"/>
    <property type="match status" value="1"/>
</dbReference>
<evidence type="ECO:0000256" key="6">
    <source>
        <dbReference type="ARBA" id="ARBA00022840"/>
    </source>
</evidence>
<evidence type="ECO:0000256" key="1">
    <source>
        <dbReference type="ARBA" id="ARBA00012513"/>
    </source>
</evidence>
<dbReference type="PANTHER" id="PTHR11042">
    <property type="entry name" value="EUKARYOTIC TRANSLATION INITIATION FACTOR 2-ALPHA KINASE EIF2-ALPHA KINASE -RELATED"/>
    <property type="match status" value="1"/>
</dbReference>
<evidence type="ECO:0000259" key="14">
    <source>
        <dbReference type="PROSITE" id="PS50011"/>
    </source>
</evidence>
<keyword evidence="2" id="KW-0723">Serine/threonine-protein kinase</keyword>
<dbReference type="Proteomes" id="UP000054466">
    <property type="component" value="Unassembled WGS sequence"/>
</dbReference>
<dbReference type="InterPro" id="IPR016135">
    <property type="entry name" value="UBQ-conjugating_enzyme/RWD"/>
</dbReference>
<evidence type="ECO:0000256" key="10">
    <source>
        <dbReference type="PIRSR" id="PIRSR000660-1"/>
    </source>
</evidence>
<dbReference type="CDD" id="cd14012">
    <property type="entry name" value="PK_eIF2AK_GCN2_rpt1"/>
    <property type="match status" value="1"/>
</dbReference>
<dbReference type="InterPro" id="IPR011009">
    <property type="entry name" value="Kinase-like_dom_sf"/>
</dbReference>
<comment type="similarity">
    <text evidence="7">Belongs to the protein kinase superfamily. Ser/Thr protein kinase family. GCN2 subfamily.</text>
</comment>
<evidence type="ECO:0000256" key="3">
    <source>
        <dbReference type="ARBA" id="ARBA00022679"/>
    </source>
</evidence>
<dbReference type="STRING" id="569365.A0A0D1ZHQ2"/>
<dbReference type="Gene3D" id="1.10.510.10">
    <property type="entry name" value="Transferase(Phosphotransferase) domain 1"/>
    <property type="match status" value="2"/>
</dbReference>
<dbReference type="Gene3D" id="3.40.50.800">
    <property type="entry name" value="Anticodon-binding domain"/>
    <property type="match status" value="1"/>
</dbReference>
<dbReference type="Pfam" id="PF13393">
    <property type="entry name" value="tRNA-synt_His"/>
    <property type="match status" value="1"/>
</dbReference>
<dbReference type="PROSITE" id="PS50011">
    <property type="entry name" value="PROTEIN_KINASE_DOM"/>
    <property type="match status" value="2"/>
</dbReference>
<evidence type="ECO:0000256" key="9">
    <source>
        <dbReference type="ARBA" id="ARBA00048679"/>
    </source>
</evidence>
<dbReference type="InterPro" id="IPR024435">
    <property type="entry name" value="HisRS-related_dom"/>
</dbReference>
<accession>A0A0D1ZHQ2</accession>
<feature type="domain" description="RWD" evidence="15">
    <location>
        <begin position="48"/>
        <end position="157"/>
    </location>
</feature>
<dbReference type="OrthoDB" id="341578at2759"/>
<dbReference type="InterPro" id="IPR050339">
    <property type="entry name" value="CC_SR_Kinase"/>
</dbReference>
<evidence type="ECO:0000259" key="15">
    <source>
        <dbReference type="PROSITE" id="PS50908"/>
    </source>
</evidence>
<evidence type="ECO:0000313" key="16">
    <source>
        <dbReference type="EMBL" id="KIW27481.1"/>
    </source>
</evidence>
<dbReference type="Pfam" id="PF00069">
    <property type="entry name" value="Pkinase"/>
    <property type="match status" value="3"/>
</dbReference>
<sequence length="1474" mass="166218">MPAKKKGKNPHAQAPAPQPQTPTSPPQFEQSQRNLEEELADYPEVQRNEFLATRAIYPDEFQRIRGRKDAWKTQENLAFQVRVSPLESRDYFAKLIFEFPRDYPKVLPKINIVEVGPKDPDLKKQIEQIIATNQRQNQGSEIVYVVNTAIMDFLDQTVSDKAAKKTEFSLEEERVAQEALAKKHLQEKEESARRQQAEEAEEKEKLLYSQVESEKQRRQKSNLSRTATGEDGAVLYDAPEEQTRFDQSMTCKDTVTNAPFKFKAVSGRVVILRRKDKKITIVSPRVDTEHVQAPQLLLKDIYIFETANTRAQMQKCMEIVEEDLEFSKEHHHENVVDLINYKIEHITLEDGTGQWTLAILSEFADKGSLDDLLELSGPLNPAKVRTWTRELVDALVFFDKHGYVHPAVHAGNVMLFMSPKRGVTVKLSDGYGTKLRELVDSVRDKSDSKTDELPLWIAPELNNETPARTNKTCIWDLGVIVMQMALGKGVKSKYTSPADVLEDVDFESSAHGLLQEMFRSNPNRRPSAFQLSSKKIFFEENDNLFRTKSATLLTTPGRIRRYSDRPGNSRYRNEWEESAVLGQGGYGKVVRARNKLDGQFYAVKEIKSQSIKELENILREVALLAKLNHPNIVRYYNAWYESAHEEVEEPHQRAVPTRSIPQTAPLSLGHDFMEPSVYRNQGAEYSDSSDGNLFAYQDPPSIDADDGFDDDPFESDPEPERAEDQGTTDPFERSNAPEPGSMGGANPFHSQDSPQDSHNSPQIALSHVRSRSLPHDEPSVLYIQMELCDGRTLRDRINAGLPKDVDAGWRLFRRILEGLAYIHSHGVVHRDLKPDNIFLDSHDTPKIGDFGLAGYGQATSKPDLSLARPSMVTVSYHIGTAGYMPPELERTGSSYDSRADMYSLGVTFFEMCFTFSTKSERSIYLEARLKENPPRLPQLFKEESHQKQGDIIARLIDHDQTRRPTASMLLNSGVIPEPLEDEKFQRYIDRMAAENPSEYQALITKLFANPNSPVASLAWEDKSTLSTASVDLMLWISTCDQLKSIFRRHGAVEVGRQSIIPKAEFYPHAATFLDSSGLVVQLPYDLTLPFARTLGQTPPTYSKAYCFGTVYRASAPGSQPRQFPEVDFDFISSSAKDLPLKEAEVMKVLDEILTEFPALAARCWTMYLNHADLLDLILDFCRIKPVEAADVKRALSHLNTQGQGWTQIREELRSPAINIPETSVTDLKRFNFDGDLEKVRTKLSKLFGDSDHFSKALPLLGRLDEVTKYLQRMNVQTQILIAPLSNNSEYLYRRSLLFQCADSASRRVLAVGGRYDALVQEYQTKSDKGNTRAAGFRLNILDLIGYVRGQISAQASKSSKTTTAAAAESKPVARRCDILVTSFDSNALKNSCLEVLSSLWAAGLSAELSEEFHSLEELEMAYGSQNAGGHWLVIVRGGALGERTLKVRGPSRSEDEVKAVELVSFLRLKMAKSR</sequence>
<evidence type="ECO:0000256" key="11">
    <source>
        <dbReference type="PIRSR" id="PIRSR000660-2"/>
    </source>
</evidence>
<dbReference type="GO" id="GO:0000077">
    <property type="term" value="P:DNA damage checkpoint signaling"/>
    <property type="evidence" value="ECO:0007669"/>
    <property type="project" value="InterPro"/>
</dbReference>
<comment type="catalytic activity">
    <reaction evidence="9">
        <text>L-seryl-[protein] + ATP = O-phospho-L-seryl-[protein] + ADP + H(+)</text>
        <dbReference type="Rhea" id="RHEA:17989"/>
        <dbReference type="Rhea" id="RHEA-COMP:9863"/>
        <dbReference type="Rhea" id="RHEA-COMP:11604"/>
        <dbReference type="ChEBI" id="CHEBI:15378"/>
        <dbReference type="ChEBI" id="CHEBI:29999"/>
        <dbReference type="ChEBI" id="CHEBI:30616"/>
        <dbReference type="ChEBI" id="CHEBI:83421"/>
        <dbReference type="ChEBI" id="CHEBI:456216"/>
        <dbReference type="EC" id="2.7.11.1"/>
    </reaction>
</comment>
<dbReference type="SUPFAM" id="SSF54495">
    <property type="entry name" value="UBC-like"/>
    <property type="match status" value="1"/>
</dbReference>
<evidence type="ECO:0000256" key="5">
    <source>
        <dbReference type="ARBA" id="ARBA00022777"/>
    </source>
</evidence>
<feature type="region of interest" description="Disordered" evidence="13">
    <location>
        <begin position="184"/>
        <end position="240"/>
    </location>
</feature>
<feature type="region of interest" description="Disordered" evidence="13">
    <location>
        <begin position="649"/>
        <end position="762"/>
    </location>
</feature>
<feature type="compositionally biased region" description="Polar residues" evidence="13">
    <location>
        <begin position="748"/>
        <end position="762"/>
    </location>
</feature>
<dbReference type="InterPro" id="IPR017441">
    <property type="entry name" value="Protein_kinase_ATP_BS"/>
</dbReference>
<dbReference type="InterPro" id="IPR016255">
    <property type="entry name" value="Gcn2"/>
</dbReference>
<dbReference type="SMART" id="SM00591">
    <property type="entry name" value="RWD"/>
    <property type="match status" value="1"/>
</dbReference>
<dbReference type="PROSITE" id="PS00107">
    <property type="entry name" value="PROTEIN_KINASE_ATP"/>
    <property type="match status" value="1"/>
</dbReference>
<name>A0A0D1ZHQ2_9EURO</name>
<dbReference type="RefSeq" id="XP_016247697.1">
    <property type="nucleotide sequence ID" value="XM_016394278.1"/>
</dbReference>
<dbReference type="EC" id="2.7.11.1" evidence="1"/>
<feature type="compositionally biased region" description="Basic and acidic residues" evidence="13">
    <location>
        <begin position="184"/>
        <end position="216"/>
    </location>
</feature>
<dbReference type="PIRSF" id="PIRSF000660">
    <property type="entry name" value="Ser/Thr_PK_GCN2"/>
    <property type="match status" value="1"/>
</dbReference>
<keyword evidence="4 11" id="KW-0547">Nucleotide-binding</keyword>
<dbReference type="InterPro" id="IPR006575">
    <property type="entry name" value="RWD_dom"/>
</dbReference>
<evidence type="ECO:0000256" key="4">
    <source>
        <dbReference type="ARBA" id="ARBA00022741"/>
    </source>
</evidence>
<feature type="compositionally biased region" description="Acidic residues" evidence="13">
    <location>
        <begin position="703"/>
        <end position="717"/>
    </location>
</feature>
<dbReference type="InterPro" id="IPR045864">
    <property type="entry name" value="aa-tRNA-synth_II/BPL/LPL"/>
</dbReference>
<evidence type="ECO:0000256" key="7">
    <source>
        <dbReference type="ARBA" id="ARBA00037982"/>
    </source>
</evidence>
<dbReference type="InterPro" id="IPR041715">
    <property type="entry name" value="HisRS-like_core"/>
</dbReference>
<gene>
    <name evidence="16" type="ORF">PV07_07214</name>
</gene>
<comment type="catalytic activity">
    <reaction evidence="8">
        <text>L-threonyl-[protein] + ATP = O-phospho-L-threonyl-[protein] + ADP + H(+)</text>
        <dbReference type="Rhea" id="RHEA:46608"/>
        <dbReference type="Rhea" id="RHEA-COMP:11060"/>
        <dbReference type="Rhea" id="RHEA-COMP:11605"/>
        <dbReference type="ChEBI" id="CHEBI:15378"/>
        <dbReference type="ChEBI" id="CHEBI:30013"/>
        <dbReference type="ChEBI" id="CHEBI:30616"/>
        <dbReference type="ChEBI" id="CHEBI:61977"/>
        <dbReference type="ChEBI" id="CHEBI:456216"/>
        <dbReference type="EC" id="2.7.11.1"/>
    </reaction>
</comment>
<dbReference type="InterPro" id="IPR000719">
    <property type="entry name" value="Prot_kinase_dom"/>
</dbReference>
<dbReference type="PANTHER" id="PTHR11042:SF136">
    <property type="entry name" value="EIF-2-ALPHA KINASE GCN2"/>
    <property type="match status" value="1"/>
</dbReference>
<evidence type="ECO:0000313" key="17">
    <source>
        <dbReference type="Proteomes" id="UP000054466"/>
    </source>
</evidence>